<dbReference type="Gene3D" id="3.90.960.10">
    <property type="entry name" value="YbaK/aminoacyl-tRNA synthetase-associated domain"/>
    <property type="match status" value="1"/>
</dbReference>
<evidence type="ECO:0000259" key="1">
    <source>
        <dbReference type="PROSITE" id="PS51833"/>
    </source>
</evidence>
<dbReference type="InterPro" id="IPR014627">
    <property type="entry name" value="UCP036888_HDGYP-like"/>
</dbReference>
<dbReference type="STRING" id="64969.SAMN02745127_01273"/>
<dbReference type="InterPro" id="IPR052340">
    <property type="entry name" value="RNase_Y/CdgJ"/>
</dbReference>
<sequence length="458" mass="51957">MDCIKQGVSIDAYPELLKRHLVPRNQATAKQLVRSSILEDRNGVRYLFAFPAHCMLDLKLYQDYRAITPEQKSLVLRRYHLRSVPALPNTIAYNLIVDQRCFDNEQLFTESGDPQWLLEFSAEEYRALLTAEGSNSKIEAFSIPLLAIRPNMTAVDQDENEIKSAIETITSRRIRTRLAENIAIPPLPLSAHNIIQLRNNDNSDADELAKIVEADPSLASQVISWANSPYYGLPGQIQSIQDAVIRVLGFDLTMNLSLGLSLGKNLKMPSDGIFGYQNYWRESVLKALLMEKLIRKIPAQHRPLAGLSYLSGLVHNFGYLVIAEVFPPYFSLYCRYQEANPHVPAMYIERFLFGITREQIASFLFHSWGIPEEVCSAVRHLHNAAYEGSHYTYANMLYVVDQLVQSDGEIKLGKLPESLLGRLHIDRQAIQEAIDSVSDFAEELNFLADMLNKNKKPD</sequence>
<dbReference type="InterPro" id="IPR036754">
    <property type="entry name" value="YbaK/aa-tRNA-synt-asso_dom_sf"/>
</dbReference>
<dbReference type="Pfam" id="PF08668">
    <property type="entry name" value="HDOD"/>
    <property type="match status" value="1"/>
</dbReference>
<dbReference type="PROSITE" id="PS51833">
    <property type="entry name" value="HDOD"/>
    <property type="match status" value="1"/>
</dbReference>
<dbReference type="GO" id="GO:0002161">
    <property type="term" value="F:aminoacyl-tRNA deacylase activity"/>
    <property type="evidence" value="ECO:0007669"/>
    <property type="project" value="InterPro"/>
</dbReference>
<dbReference type="AlphaFoldDB" id="A0A1V4T597"/>
<comment type="caution">
    <text evidence="2">The sequence shown here is derived from an EMBL/GenBank/DDBJ whole genome shotgun (WGS) entry which is preliminary data.</text>
</comment>
<feature type="domain" description="HDOD" evidence="1">
    <location>
        <begin position="184"/>
        <end position="384"/>
    </location>
</feature>
<accession>A0A1V4T597</accession>
<gene>
    <name evidence="2" type="ORF">BTE48_07095</name>
</gene>
<dbReference type="Gene3D" id="1.10.3210.10">
    <property type="entry name" value="Hypothetical protein af1432"/>
    <property type="match status" value="1"/>
</dbReference>
<evidence type="ECO:0000313" key="3">
    <source>
        <dbReference type="Proteomes" id="UP000191418"/>
    </source>
</evidence>
<reference evidence="2 3" key="1">
    <citation type="submission" date="2017-01" db="EMBL/GenBank/DDBJ databases">
        <title>Genome Sequencing of a Marine Spirillum, Oceanospirillum multiglobuliferum ATCC 33336, from Japan.</title>
        <authorList>
            <person name="Carney J.G."/>
            <person name="Trachtenberg A.M."/>
            <person name="Rheaume B.A."/>
            <person name="Linnane J.D."/>
            <person name="Pitts N.L."/>
            <person name="Mykles D.L."/>
            <person name="Maclea K.S."/>
        </authorList>
    </citation>
    <scope>NUCLEOTIDE SEQUENCE [LARGE SCALE GENOMIC DNA]</scope>
    <source>
        <strain evidence="2 3">ATCC 33336</strain>
    </source>
</reference>
<name>A0A1V4T597_9GAMM</name>
<proteinExistence type="predicted"/>
<dbReference type="SUPFAM" id="SSF109604">
    <property type="entry name" value="HD-domain/PDEase-like"/>
    <property type="match status" value="1"/>
</dbReference>
<evidence type="ECO:0000313" key="2">
    <source>
        <dbReference type="EMBL" id="OPX55785.1"/>
    </source>
</evidence>
<dbReference type="PANTHER" id="PTHR33525">
    <property type="match status" value="1"/>
</dbReference>
<dbReference type="Proteomes" id="UP000191418">
    <property type="component" value="Unassembled WGS sequence"/>
</dbReference>
<protein>
    <recommendedName>
        <fullName evidence="1">HDOD domain-containing protein</fullName>
    </recommendedName>
</protein>
<organism evidence="2 3">
    <name type="scientific">Oceanospirillum multiglobuliferum</name>
    <dbReference type="NCBI Taxonomy" id="64969"/>
    <lineage>
        <taxon>Bacteria</taxon>
        <taxon>Pseudomonadati</taxon>
        <taxon>Pseudomonadota</taxon>
        <taxon>Gammaproteobacteria</taxon>
        <taxon>Oceanospirillales</taxon>
        <taxon>Oceanospirillaceae</taxon>
        <taxon>Oceanospirillum</taxon>
    </lineage>
</organism>
<keyword evidence="3" id="KW-1185">Reference proteome</keyword>
<dbReference type="EMBL" id="MTSM01000007">
    <property type="protein sequence ID" value="OPX55785.1"/>
    <property type="molecule type" value="Genomic_DNA"/>
</dbReference>
<dbReference type="InterPro" id="IPR013976">
    <property type="entry name" value="HDOD"/>
</dbReference>
<dbReference type="PANTHER" id="PTHR33525:SF3">
    <property type="entry name" value="RIBONUCLEASE Y"/>
    <property type="match status" value="1"/>
</dbReference>
<dbReference type="PIRSF" id="PIRSF036888">
    <property type="entry name" value="HDGYPm_UCP036888"/>
    <property type="match status" value="1"/>
</dbReference>